<protein>
    <submittedName>
        <fullName evidence="3">Uncharacterized protein</fullName>
    </submittedName>
</protein>
<keyword evidence="4" id="KW-1185">Reference proteome</keyword>
<feature type="region of interest" description="Disordered" evidence="1">
    <location>
        <begin position="1"/>
        <end position="32"/>
    </location>
</feature>
<accession>A0A9X2JBH5</accession>
<dbReference type="RefSeq" id="WP_252585678.1">
    <property type="nucleotide sequence ID" value="NZ_JAMWYS010000003.1"/>
</dbReference>
<sequence length="88" mass="9768">MPQSRTRNKHHGYHPHRAHQNQSSATSHRPITPSKSNTELFFSSFIGFMGAVIGFFMFDNHWVAVLGGTIIGAGIGYFIGRIIAKARV</sequence>
<comment type="caution">
    <text evidence="3">The sequence shown here is derived from an EMBL/GenBank/DDBJ whole genome shotgun (WGS) entry which is preliminary data.</text>
</comment>
<keyword evidence="2" id="KW-0812">Transmembrane</keyword>
<evidence type="ECO:0000313" key="4">
    <source>
        <dbReference type="Proteomes" id="UP001155182"/>
    </source>
</evidence>
<name>A0A9X2JBH5_9SPHI</name>
<organism evidence="3 4">
    <name type="scientific">Solitalea agri</name>
    <dbReference type="NCBI Taxonomy" id="2953739"/>
    <lineage>
        <taxon>Bacteria</taxon>
        <taxon>Pseudomonadati</taxon>
        <taxon>Bacteroidota</taxon>
        <taxon>Sphingobacteriia</taxon>
        <taxon>Sphingobacteriales</taxon>
        <taxon>Sphingobacteriaceae</taxon>
        <taxon>Solitalea</taxon>
    </lineage>
</organism>
<proteinExistence type="predicted"/>
<dbReference type="EMBL" id="JAMWYS010000003">
    <property type="protein sequence ID" value="MCO4291444.1"/>
    <property type="molecule type" value="Genomic_DNA"/>
</dbReference>
<feature type="transmembrane region" description="Helical" evidence="2">
    <location>
        <begin position="40"/>
        <end position="58"/>
    </location>
</feature>
<gene>
    <name evidence="3" type="ORF">NF867_01030</name>
</gene>
<evidence type="ECO:0000256" key="1">
    <source>
        <dbReference type="SAM" id="MobiDB-lite"/>
    </source>
</evidence>
<keyword evidence="2" id="KW-1133">Transmembrane helix</keyword>
<feature type="compositionally biased region" description="Basic residues" evidence="1">
    <location>
        <begin position="1"/>
        <end position="19"/>
    </location>
</feature>
<reference evidence="3" key="1">
    <citation type="submission" date="2022-06" db="EMBL/GenBank/DDBJ databases">
        <title>Solitalea sp. MAHUQ-68 isolated from rhizospheric soil.</title>
        <authorList>
            <person name="Huq M.A."/>
        </authorList>
    </citation>
    <scope>NUCLEOTIDE SEQUENCE</scope>
    <source>
        <strain evidence="3">MAHUQ-68</strain>
    </source>
</reference>
<feature type="transmembrane region" description="Helical" evidence="2">
    <location>
        <begin position="64"/>
        <end position="84"/>
    </location>
</feature>
<feature type="compositionally biased region" description="Polar residues" evidence="1">
    <location>
        <begin position="20"/>
        <end position="32"/>
    </location>
</feature>
<dbReference type="AlphaFoldDB" id="A0A9X2JBH5"/>
<evidence type="ECO:0000313" key="3">
    <source>
        <dbReference type="EMBL" id="MCO4291444.1"/>
    </source>
</evidence>
<evidence type="ECO:0000256" key="2">
    <source>
        <dbReference type="SAM" id="Phobius"/>
    </source>
</evidence>
<keyword evidence="2" id="KW-0472">Membrane</keyword>
<dbReference type="Proteomes" id="UP001155182">
    <property type="component" value="Unassembled WGS sequence"/>
</dbReference>